<evidence type="ECO:0008006" key="4">
    <source>
        <dbReference type="Google" id="ProtNLM"/>
    </source>
</evidence>
<dbReference type="AlphaFoldDB" id="A0A1I0W8F1"/>
<dbReference type="EMBL" id="FOJT01000002">
    <property type="protein sequence ID" value="SFA84834.1"/>
    <property type="molecule type" value="Genomic_DNA"/>
</dbReference>
<dbReference type="PROSITE" id="PS51257">
    <property type="entry name" value="PROKAR_LIPOPROTEIN"/>
    <property type="match status" value="1"/>
</dbReference>
<protein>
    <recommendedName>
        <fullName evidence="4">Lipoprotein</fullName>
    </recommendedName>
</protein>
<dbReference type="Proteomes" id="UP000199604">
    <property type="component" value="Unassembled WGS sequence"/>
</dbReference>
<organism evidence="2 3">
    <name type="scientific">Flavobacterium swingsii</name>
    <dbReference type="NCBI Taxonomy" id="498292"/>
    <lineage>
        <taxon>Bacteria</taxon>
        <taxon>Pseudomonadati</taxon>
        <taxon>Bacteroidota</taxon>
        <taxon>Flavobacteriia</taxon>
        <taxon>Flavobacteriales</taxon>
        <taxon>Flavobacteriaceae</taxon>
        <taxon>Flavobacterium</taxon>
    </lineage>
</organism>
<feature type="signal peptide" evidence="1">
    <location>
        <begin position="1"/>
        <end position="23"/>
    </location>
</feature>
<evidence type="ECO:0000313" key="2">
    <source>
        <dbReference type="EMBL" id="SFA84834.1"/>
    </source>
</evidence>
<gene>
    <name evidence="2" type="ORF">SAMN05660845_0612</name>
</gene>
<keyword evidence="1" id="KW-0732">Signal</keyword>
<sequence length="174" mass="20114">MKKIILLLAFISMITLQSCTVHEEVVTPVQTTDNDTISEVLEYTVSFNSGNNYKRLITFNRPIYTSDMVLVYRLDNNLVNNGTDVWRQMPQTYYLGTTGELDYNFDFTNYDVNIFLGANFDLNTLSSDWTQNQTFRIVIVPAYFGNKMAIDYSNYDAVVKAYNLDDSKIIKNRN</sequence>
<reference evidence="3" key="1">
    <citation type="submission" date="2016-10" db="EMBL/GenBank/DDBJ databases">
        <authorList>
            <person name="Varghese N."/>
            <person name="Submissions S."/>
        </authorList>
    </citation>
    <scope>NUCLEOTIDE SEQUENCE [LARGE SCALE GENOMIC DNA]</scope>
    <source>
        <strain evidence="3">DSM 21789</strain>
    </source>
</reference>
<feature type="chain" id="PRO_5011498047" description="Lipoprotein" evidence="1">
    <location>
        <begin position="24"/>
        <end position="174"/>
    </location>
</feature>
<accession>A0A1I0W8F1</accession>
<dbReference type="RefSeq" id="WP_091473838.1">
    <property type="nucleotide sequence ID" value="NZ_FOJT01000002.1"/>
</dbReference>
<evidence type="ECO:0000256" key="1">
    <source>
        <dbReference type="SAM" id="SignalP"/>
    </source>
</evidence>
<evidence type="ECO:0000313" key="3">
    <source>
        <dbReference type="Proteomes" id="UP000199604"/>
    </source>
</evidence>
<keyword evidence="3" id="KW-1185">Reference proteome</keyword>
<dbReference type="STRING" id="498292.SAMN05660845_0612"/>
<proteinExistence type="predicted"/>
<name>A0A1I0W8F1_9FLAO</name>
<dbReference type="OrthoDB" id="1524444at2"/>